<gene>
    <name evidence="2" type="ORF">SAMN05216215_100516</name>
</gene>
<evidence type="ECO:0000313" key="3">
    <source>
        <dbReference type="Proteomes" id="UP000199529"/>
    </source>
</evidence>
<protein>
    <recommendedName>
        <fullName evidence="4">Small secreted domain</fullName>
    </recommendedName>
</protein>
<reference evidence="3" key="1">
    <citation type="submission" date="2016-10" db="EMBL/GenBank/DDBJ databases">
        <authorList>
            <person name="Varghese N."/>
            <person name="Submissions S."/>
        </authorList>
    </citation>
    <scope>NUCLEOTIDE SEQUENCE [LARGE SCALE GENOMIC DNA]</scope>
    <source>
        <strain evidence="3">CGMCC 4.3530</strain>
    </source>
</reference>
<dbReference type="EMBL" id="FNOK01000005">
    <property type="protein sequence ID" value="SDW74124.1"/>
    <property type="molecule type" value="Genomic_DNA"/>
</dbReference>
<name>A0A1H2W1J6_9PSEU</name>
<evidence type="ECO:0000313" key="2">
    <source>
        <dbReference type="EMBL" id="SDW74124.1"/>
    </source>
</evidence>
<accession>A0A1H2W1J6</accession>
<proteinExistence type="predicted"/>
<sequence length="84" mass="8221">MRITTRVAGVAGAATLGVLTLGTAAFADSAENDGINAVDDNNISIAPVQACGNNVGAAIGVVVPVLSPQANNCVNAPIVDHPKG</sequence>
<evidence type="ECO:0008006" key="4">
    <source>
        <dbReference type="Google" id="ProtNLM"/>
    </source>
</evidence>
<keyword evidence="3" id="KW-1185">Reference proteome</keyword>
<feature type="chain" id="PRO_5011730796" description="Small secreted domain" evidence="1">
    <location>
        <begin position="28"/>
        <end position="84"/>
    </location>
</feature>
<dbReference type="Proteomes" id="UP000199529">
    <property type="component" value="Unassembled WGS sequence"/>
</dbReference>
<organism evidence="2 3">
    <name type="scientific">Saccharopolyspora shandongensis</name>
    <dbReference type="NCBI Taxonomy" id="418495"/>
    <lineage>
        <taxon>Bacteria</taxon>
        <taxon>Bacillati</taxon>
        <taxon>Actinomycetota</taxon>
        <taxon>Actinomycetes</taxon>
        <taxon>Pseudonocardiales</taxon>
        <taxon>Pseudonocardiaceae</taxon>
        <taxon>Saccharopolyspora</taxon>
    </lineage>
</organism>
<feature type="signal peptide" evidence="1">
    <location>
        <begin position="1"/>
        <end position="27"/>
    </location>
</feature>
<keyword evidence="1" id="KW-0732">Signal</keyword>
<dbReference type="AlphaFoldDB" id="A0A1H2W1J6"/>
<evidence type="ECO:0000256" key="1">
    <source>
        <dbReference type="SAM" id="SignalP"/>
    </source>
</evidence>
<dbReference type="RefSeq" id="WP_093262476.1">
    <property type="nucleotide sequence ID" value="NZ_FNOK01000005.1"/>
</dbReference>